<dbReference type="GO" id="GO:0016787">
    <property type="term" value="F:hydrolase activity"/>
    <property type="evidence" value="ECO:0007669"/>
    <property type="project" value="UniProtKB-KW"/>
</dbReference>
<keyword evidence="1" id="KW-0808">Transferase</keyword>
<keyword evidence="3" id="KW-0540">Nuclease</keyword>
<dbReference type="AlphaFoldDB" id="A0AAF0U9P4"/>
<proteinExistence type="predicted"/>
<gene>
    <name evidence="8" type="ORF">MTR67_035277</name>
</gene>
<evidence type="ECO:0000256" key="6">
    <source>
        <dbReference type="ARBA" id="ARBA00022918"/>
    </source>
</evidence>
<name>A0AAF0U9P4_SOLVR</name>
<dbReference type="Proteomes" id="UP001234989">
    <property type="component" value="Chromosome 8"/>
</dbReference>
<dbReference type="GO" id="GO:0003964">
    <property type="term" value="F:RNA-directed DNA polymerase activity"/>
    <property type="evidence" value="ECO:0007669"/>
    <property type="project" value="UniProtKB-KW"/>
</dbReference>
<feature type="domain" description="Reverse transcriptase RNase H-like" evidence="7">
    <location>
        <begin position="2"/>
        <end position="56"/>
    </location>
</feature>
<evidence type="ECO:0000313" key="9">
    <source>
        <dbReference type="Proteomes" id="UP001234989"/>
    </source>
</evidence>
<dbReference type="GO" id="GO:0004519">
    <property type="term" value="F:endonuclease activity"/>
    <property type="evidence" value="ECO:0007669"/>
    <property type="project" value="UniProtKB-KW"/>
</dbReference>
<evidence type="ECO:0000256" key="1">
    <source>
        <dbReference type="ARBA" id="ARBA00022679"/>
    </source>
</evidence>
<keyword evidence="6" id="KW-0695">RNA-directed DNA polymerase</keyword>
<keyword evidence="5" id="KW-0378">Hydrolase</keyword>
<accession>A0AAF0U9P4</accession>
<dbReference type="PANTHER" id="PTHR34072">
    <property type="entry name" value="ENZYMATIC POLYPROTEIN-RELATED"/>
    <property type="match status" value="1"/>
</dbReference>
<protein>
    <recommendedName>
        <fullName evidence="7">Reverse transcriptase RNase H-like domain-containing protein</fullName>
    </recommendedName>
</protein>
<evidence type="ECO:0000259" key="7">
    <source>
        <dbReference type="Pfam" id="PF17917"/>
    </source>
</evidence>
<evidence type="ECO:0000256" key="2">
    <source>
        <dbReference type="ARBA" id="ARBA00022695"/>
    </source>
</evidence>
<dbReference type="SUPFAM" id="SSF56672">
    <property type="entry name" value="DNA/RNA polymerases"/>
    <property type="match status" value="1"/>
</dbReference>
<evidence type="ECO:0000256" key="3">
    <source>
        <dbReference type="ARBA" id="ARBA00022722"/>
    </source>
</evidence>
<dbReference type="EMBL" id="CP133619">
    <property type="protein sequence ID" value="WMV41892.1"/>
    <property type="molecule type" value="Genomic_DNA"/>
</dbReference>
<dbReference type="PANTHER" id="PTHR34072:SF57">
    <property type="entry name" value="RNA-DIRECTED DNA POLYMERASE"/>
    <property type="match status" value="1"/>
</dbReference>
<organism evidence="8 9">
    <name type="scientific">Solanum verrucosum</name>
    <dbReference type="NCBI Taxonomy" id="315347"/>
    <lineage>
        <taxon>Eukaryota</taxon>
        <taxon>Viridiplantae</taxon>
        <taxon>Streptophyta</taxon>
        <taxon>Embryophyta</taxon>
        <taxon>Tracheophyta</taxon>
        <taxon>Spermatophyta</taxon>
        <taxon>Magnoliopsida</taxon>
        <taxon>eudicotyledons</taxon>
        <taxon>Gunneridae</taxon>
        <taxon>Pentapetalae</taxon>
        <taxon>asterids</taxon>
        <taxon>lamiids</taxon>
        <taxon>Solanales</taxon>
        <taxon>Solanaceae</taxon>
        <taxon>Solanoideae</taxon>
        <taxon>Solaneae</taxon>
        <taxon>Solanum</taxon>
    </lineage>
</organism>
<dbReference type="InterPro" id="IPR041373">
    <property type="entry name" value="RT_RNaseH"/>
</dbReference>
<keyword evidence="2" id="KW-0548">Nucleotidyltransferase</keyword>
<evidence type="ECO:0000313" key="8">
    <source>
        <dbReference type="EMBL" id="WMV41892.1"/>
    </source>
</evidence>
<reference evidence="8" key="1">
    <citation type="submission" date="2023-08" db="EMBL/GenBank/DDBJ databases">
        <title>A de novo genome assembly of Solanum verrucosum Schlechtendal, a Mexican diploid species geographically isolated from the other diploid A-genome species in potato relatives.</title>
        <authorList>
            <person name="Hosaka K."/>
        </authorList>
    </citation>
    <scope>NUCLEOTIDE SEQUENCE</scope>
    <source>
        <tissue evidence="8">Young leaves</tissue>
    </source>
</reference>
<dbReference type="Pfam" id="PF17917">
    <property type="entry name" value="RT_RNaseH"/>
    <property type="match status" value="1"/>
</dbReference>
<evidence type="ECO:0000256" key="5">
    <source>
        <dbReference type="ARBA" id="ARBA00022801"/>
    </source>
</evidence>
<keyword evidence="4" id="KW-0255">Endonuclease</keyword>
<dbReference type="InterPro" id="IPR043502">
    <property type="entry name" value="DNA/RNA_pol_sf"/>
</dbReference>
<sequence>MEQEFLAVVYGFEIFRAYFLGNKVVVHIDHAVLQYLMAKKEAKLRLICWVPLFHEFCFEVMDRKDCENQECADHIIRRSIHEVVVKDILETFHASQVGGHHGVRAKQTTFKSPIGMSPLKISVWEGMSLAFELEHETLWTLKRVNIDWEMSLRNRVDQLLELDEFCLKAYDKSSLGYL</sequence>
<keyword evidence="9" id="KW-1185">Reference proteome</keyword>
<evidence type="ECO:0000256" key="4">
    <source>
        <dbReference type="ARBA" id="ARBA00022759"/>
    </source>
</evidence>